<evidence type="ECO:0000256" key="7">
    <source>
        <dbReference type="ARBA" id="ARBA00023239"/>
    </source>
</evidence>
<evidence type="ECO:0000313" key="10">
    <source>
        <dbReference type="EMBL" id="REG10621.1"/>
    </source>
</evidence>
<evidence type="ECO:0000256" key="6">
    <source>
        <dbReference type="ARBA" id="ARBA00023098"/>
    </source>
</evidence>
<protein>
    <recommendedName>
        <fullName evidence="2">diphosphomevalonate decarboxylase</fullName>
        <ecNumber evidence="2">4.1.1.33</ecNumber>
    </recommendedName>
</protein>
<dbReference type="InterPro" id="IPR029765">
    <property type="entry name" value="Mev_diP_decarb"/>
</dbReference>
<keyword evidence="7" id="KW-0456">Lyase</keyword>
<keyword evidence="4" id="KW-0547">Nucleotide-binding</keyword>
<dbReference type="SUPFAM" id="SSF54211">
    <property type="entry name" value="Ribosomal protein S5 domain 2-like"/>
    <property type="match status" value="1"/>
</dbReference>
<dbReference type="NCBIfam" id="TIGR01240">
    <property type="entry name" value="mevDPdecarb"/>
    <property type="match status" value="1"/>
</dbReference>
<proteinExistence type="inferred from homology"/>
<dbReference type="GO" id="GO:0004163">
    <property type="term" value="F:diphosphomevalonate decarboxylase activity"/>
    <property type="evidence" value="ECO:0007669"/>
    <property type="project" value="UniProtKB-EC"/>
</dbReference>
<dbReference type="PANTHER" id="PTHR10977">
    <property type="entry name" value="DIPHOSPHOMEVALONATE DECARBOXYLASE"/>
    <property type="match status" value="1"/>
</dbReference>
<keyword evidence="11" id="KW-1185">Reference proteome</keyword>
<keyword evidence="5" id="KW-0067">ATP-binding</keyword>
<dbReference type="Gene3D" id="3.30.70.890">
    <property type="entry name" value="GHMP kinase, C-terminal domain"/>
    <property type="match status" value="1"/>
</dbReference>
<dbReference type="PIRSF" id="PIRSF015950">
    <property type="entry name" value="Mev_P_decrbx"/>
    <property type="match status" value="1"/>
</dbReference>
<dbReference type="InterPro" id="IPR041431">
    <property type="entry name" value="Mvd1_C"/>
</dbReference>
<dbReference type="Pfam" id="PF18376">
    <property type="entry name" value="MDD_C"/>
    <property type="match status" value="1"/>
</dbReference>
<evidence type="ECO:0000259" key="8">
    <source>
        <dbReference type="Pfam" id="PF18376"/>
    </source>
</evidence>
<dbReference type="PANTHER" id="PTHR10977:SF3">
    <property type="entry name" value="DIPHOSPHOMEVALONATE DECARBOXYLASE"/>
    <property type="match status" value="1"/>
</dbReference>
<dbReference type="Gene3D" id="3.30.230.10">
    <property type="match status" value="1"/>
</dbReference>
<sequence>MIYALAHPNIAFIKYWGNRNQQLRLPMNGSISMNLSALETHTAVSLASDISTDQLWINNGEQSGSALARVSAFLDIIREMSGRLTFAEVRSTSNFPASAGIASSAAAFAALAIAGAQAYGLDLNEKDLSCLARRGSGSACRSIPTGFTEWRPGSDDNNSYAQSIAAPDHWPLWDCIAVVESGPKPTGSTEGHALAPTSPLQAARVADTPRRLDICRQAIQNKDFEKLADIIELDSNIMHAVMMTSQPALMYWSPASLLVMKEVRALRQSGLAAAFTLDAGPNVHVITTEEHHETIKEHLSALPGVQQVISSPVGGAAKLIEGEINNL</sequence>
<dbReference type="InterPro" id="IPR053859">
    <property type="entry name" value="MVD-like_N"/>
</dbReference>
<evidence type="ECO:0000313" key="11">
    <source>
        <dbReference type="Proteomes" id="UP000256388"/>
    </source>
</evidence>
<comment type="caution">
    <text evidence="10">The sequence shown here is derived from an EMBL/GenBank/DDBJ whole genome shotgun (WGS) entry which is preliminary data.</text>
</comment>
<keyword evidence="6" id="KW-0443">Lipid metabolism</keyword>
<gene>
    <name evidence="10" type="ORF">DFR64_0480</name>
</gene>
<evidence type="ECO:0000256" key="3">
    <source>
        <dbReference type="ARBA" id="ARBA00022516"/>
    </source>
</evidence>
<dbReference type="EMBL" id="QUMS01000001">
    <property type="protein sequence ID" value="REG10621.1"/>
    <property type="molecule type" value="Genomic_DNA"/>
</dbReference>
<organism evidence="10 11">
    <name type="scientific">Pelolinea submarina</name>
    <dbReference type="NCBI Taxonomy" id="913107"/>
    <lineage>
        <taxon>Bacteria</taxon>
        <taxon>Bacillati</taxon>
        <taxon>Chloroflexota</taxon>
        <taxon>Anaerolineae</taxon>
        <taxon>Anaerolineales</taxon>
        <taxon>Anaerolineaceae</taxon>
        <taxon>Pelolinea</taxon>
    </lineage>
</organism>
<dbReference type="InterPro" id="IPR036554">
    <property type="entry name" value="GHMP_kinase_C_sf"/>
</dbReference>
<name>A0A347ZU13_9CHLR</name>
<reference evidence="10 11" key="1">
    <citation type="submission" date="2018-08" db="EMBL/GenBank/DDBJ databases">
        <title>Genomic Encyclopedia of Type Strains, Phase IV (KMG-IV): sequencing the most valuable type-strain genomes for metagenomic binning, comparative biology and taxonomic classification.</title>
        <authorList>
            <person name="Goeker M."/>
        </authorList>
    </citation>
    <scope>NUCLEOTIDE SEQUENCE [LARGE SCALE GENOMIC DNA]</scope>
    <source>
        <strain evidence="10 11">DSM 23923</strain>
    </source>
</reference>
<feature type="domain" description="Diphosphomevalonate decarboxylase-like N-terminal" evidence="9">
    <location>
        <begin position="6"/>
        <end position="161"/>
    </location>
</feature>
<dbReference type="InterPro" id="IPR014721">
    <property type="entry name" value="Ribsml_uS5_D2-typ_fold_subgr"/>
</dbReference>
<dbReference type="GO" id="GO:0005829">
    <property type="term" value="C:cytosol"/>
    <property type="evidence" value="ECO:0007669"/>
    <property type="project" value="InterPro"/>
</dbReference>
<dbReference type="EC" id="4.1.1.33" evidence="2"/>
<dbReference type="GO" id="GO:0005524">
    <property type="term" value="F:ATP binding"/>
    <property type="evidence" value="ECO:0007669"/>
    <property type="project" value="UniProtKB-KW"/>
</dbReference>
<dbReference type="RefSeq" id="WP_116223788.1">
    <property type="nucleotide sequence ID" value="NZ_AP018437.1"/>
</dbReference>
<dbReference type="AlphaFoldDB" id="A0A347ZU13"/>
<evidence type="ECO:0000259" key="9">
    <source>
        <dbReference type="Pfam" id="PF22700"/>
    </source>
</evidence>
<evidence type="ECO:0000256" key="5">
    <source>
        <dbReference type="ARBA" id="ARBA00022840"/>
    </source>
</evidence>
<comment type="similarity">
    <text evidence="1">Belongs to the diphosphomevalonate decarboxylase family.</text>
</comment>
<evidence type="ECO:0000256" key="1">
    <source>
        <dbReference type="ARBA" id="ARBA00008831"/>
    </source>
</evidence>
<evidence type="ECO:0000256" key="4">
    <source>
        <dbReference type="ARBA" id="ARBA00022741"/>
    </source>
</evidence>
<dbReference type="OrthoDB" id="5498344at2"/>
<dbReference type="Proteomes" id="UP000256388">
    <property type="component" value="Unassembled WGS sequence"/>
</dbReference>
<evidence type="ECO:0000256" key="2">
    <source>
        <dbReference type="ARBA" id="ARBA00012296"/>
    </source>
</evidence>
<keyword evidence="3" id="KW-0444">Lipid biosynthesis</keyword>
<dbReference type="FunFam" id="3.30.230.10:FF:000072">
    <property type="entry name" value="Diphosphomevalonate decarboxylase"/>
    <property type="match status" value="1"/>
</dbReference>
<dbReference type="Pfam" id="PF22700">
    <property type="entry name" value="MVD-like_N"/>
    <property type="match status" value="1"/>
</dbReference>
<dbReference type="SUPFAM" id="SSF55060">
    <property type="entry name" value="GHMP Kinase, C-terminal domain"/>
    <property type="match status" value="1"/>
</dbReference>
<dbReference type="InterPro" id="IPR005935">
    <property type="entry name" value="Mev_decarb"/>
</dbReference>
<dbReference type="InterPro" id="IPR020568">
    <property type="entry name" value="Ribosomal_Su5_D2-typ_SF"/>
</dbReference>
<dbReference type="GO" id="GO:0019287">
    <property type="term" value="P:isopentenyl diphosphate biosynthetic process, mevalonate pathway"/>
    <property type="evidence" value="ECO:0007669"/>
    <property type="project" value="InterPro"/>
</dbReference>
<accession>A0A347ZU13</accession>
<feature type="domain" description="Mvd1 C-terminal" evidence="8">
    <location>
        <begin position="176"/>
        <end position="302"/>
    </location>
</feature>